<dbReference type="Proteomes" id="UP000231655">
    <property type="component" value="Unassembled WGS sequence"/>
</dbReference>
<accession>A0A285JAK5</accession>
<organism evidence="3 4">
    <name type="scientific">Pseudooceanicola antarcticus</name>
    <dbReference type="NCBI Taxonomy" id="1247613"/>
    <lineage>
        <taxon>Bacteria</taxon>
        <taxon>Pseudomonadati</taxon>
        <taxon>Pseudomonadota</taxon>
        <taxon>Alphaproteobacteria</taxon>
        <taxon>Rhodobacterales</taxon>
        <taxon>Paracoccaceae</taxon>
        <taxon>Pseudooceanicola</taxon>
    </lineage>
</organism>
<feature type="signal peptide" evidence="1">
    <location>
        <begin position="1"/>
        <end position="20"/>
    </location>
</feature>
<evidence type="ECO:0000313" key="2">
    <source>
        <dbReference type="EMBL" id="PJE30830.1"/>
    </source>
</evidence>
<feature type="chain" id="PRO_5013238913" description="Protease inhibitor Inh" evidence="1">
    <location>
        <begin position="21"/>
        <end position="123"/>
    </location>
</feature>
<evidence type="ECO:0000313" key="4">
    <source>
        <dbReference type="Proteomes" id="UP000231655"/>
    </source>
</evidence>
<dbReference type="EMBL" id="PGTD01000012">
    <property type="protein sequence ID" value="PJE30830.1"/>
    <property type="molecule type" value="Genomic_DNA"/>
</dbReference>
<reference evidence="2 5" key="2">
    <citation type="journal article" date="2018" name="Int. J. Syst. Evol. Microbiol.">
        <title>Pseudooceanicola lipolyticus sp. nov., a marine alphaproteobacterium, reclassification of Oceanicola flagellatus as Pseudooceanicola flagellatus comb. nov. and emended description of the genus Pseudooceanicola.</title>
        <authorList>
            <person name="Huang M.-M."/>
            <person name="Guo L.-L."/>
            <person name="Wu Y.-H."/>
            <person name="Lai Q.-L."/>
            <person name="Shao Z.-Z."/>
            <person name="Wang C.-S."/>
            <person name="Wu M."/>
            <person name="Xu X.-W."/>
        </authorList>
    </citation>
    <scope>NUCLEOTIDE SEQUENCE [LARGE SCALE GENOMIC DNA]</scope>
    <source>
        <strain evidence="2 5">Ar-45</strain>
    </source>
</reference>
<evidence type="ECO:0008006" key="6">
    <source>
        <dbReference type="Google" id="ProtNLM"/>
    </source>
</evidence>
<evidence type="ECO:0000313" key="5">
    <source>
        <dbReference type="Proteomes" id="UP000231702"/>
    </source>
</evidence>
<keyword evidence="1" id="KW-0732">Signal</keyword>
<dbReference type="RefSeq" id="WP_097147058.1">
    <property type="nucleotide sequence ID" value="NZ_OBEA01000007.1"/>
</dbReference>
<gene>
    <name evidence="2" type="ORF">CVM39_05140</name>
    <name evidence="3" type="ORF">SAMN06297129_3359</name>
</gene>
<sequence length="123" mass="13978">MFRLVLPALLFAVLPLSAQAGLPACFTGGTWQMNFGGEYEGRISFAPPLCRARLELNSSRNETLQTCRITEGEGELWLTCELVETTNWNWRPDSFHLKVAGDRMWGSNDDGMFRFDNVQMVRD</sequence>
<dbReference type="AlphaFoldDB" id="A0A285JAK5"/>
<evidence type="ECO:0000313" key="3">
    <source>
        <dbReference type="EMBL" id="SNY57288.1"/>
    </source>
</evidence>
<keyword evidence="5" id="KW-1185">Reference proteome</keyword>
<dbReference type="EMBL" id="OBEA01000007">
    <property type="protein sequence ID" value="SNY57288.1"/>
    <property type="molecule type" value="Genomic_DNA"/>
</dbReference>
<proteinExistence type="predicted"/>
<name>A0A285JAK5_9RHOB</name>
<protein>
    <recommendedName>
        <fullName evidence="6">Protease inhibitor Inh</fullName>
    </recommendedName>
</protein>
<dbReference type="Proteomes" id="UP000231702">
    <property type="component" value="Unassembled WGS sequence"/>
</dbReference>
<evidence type="ECO:0000256" key="1">
    <source>
        <dbReference type="SAM" id="SignalP"/>
    </source>
</evidence>
<reference evidence="3 4" key="1">
    <citation type="submission" date="2017-09" db="EMBL/GenBank/DDBJ databases">
        <authorList>
            <person name="Ehlers B."/>
            <person name="Leendertz F.H."/>
        </authorList>
    </citation>
    <scope>NUCLEOTIDE SEQUENCE [LARGE SCALE GENOMIC DNA]</scope>
    <source>
        <strain evidence="3 4">CGMCC 1.12662</strain>
    </source>
</reference>